<dbReference type="AlphaFoldDB" id="A0A239AC81"/>
<dbReference type="PIRSF" id="PIRSF001357">
    <property type="entry name" value="DeoC"/>
    <property type="match status" value="1"/>
</dbReference>
<comment type="pathway">
    <text evidence="7">Carbohydrate degradation; 2-deoxy-D-ribose 1-phosphate degradation; D-glyceraldehyde 3-phosphate and acetaldehyde from 2-deoxy-alpha-D-ribose 1-phosphate: step 2/2.</text>
</comment>
<evidence type="ECO:0000256" key="2">
    <source>
        <dbReference type="ARBA" id="ARBA00022490"/>
    </source>
</evidence>
<dbReference type="GO" id="GO:0006018">
    <property type="term" value="P:2-deoxyribose 1-phosphate catabolic process"/>
    <property type="evidence" value="ECO:0007669"/>
    <property type="project" value="UniProtKB-UniRule"/>
</dbReference>
<dbReference type="SUPFAM" id="SSF51569">
    <property type="entry name" value="Aldolase"/>
    <property type="match status" value="1"/>
</dbReference>
<evidence type="ECO:0000256" key="7">
    <source>
        <dbReference type="HAMAP-Rule" id="MF_00114"/>
    </source>
</evidence>
<reference evidence="9" key="1">
    <citation type="submission" date="2017-06" db="EMBL/GenBank/DDBJ databases">
        <authorList>
            <person name="Varghese N."/>
            <person name="Submissions S."/>
        </authorList>
    </citation>
    <scope>NUCLEOTIDE SEQUENCE [LARGE SCALE GENOMIC DNA]</scope>
    <source>
        <strain evidence="9">DSM 15668</strain>
    </source>
</reference>
<dbReference type="CDD" id="cd00959">
    <property type="entry name" value="DeoC"/>
    <property type="match status" value="1"/>
</dbReference>
<dbReference type="HAMAP" id="MF_00114">
    <property type="entry name" value="DeoC_type1"/>
    <property type="match status" value="1"/>
</dbReference>
<evidence type="ECO:0000313" key="8">
    <source>
        <dbReference type="EMBL" id="SNR92658.1"/>
    </source>
</evidence>
<dbReference type="EC" id="4.1.2.4" evidence="7"/>
<dbReference type="EMBL" id="FZOB01000018">
    <property type="protein sequence ID" value="SNR92658.1"/>
    <property type="molecule type" value="Genomic_DNA"/>
</dbReference>
<dbReference type="GO" id="GO:0016052">
    <property type="term" value="P:carbohydrate catabolic process"/>
    <property type="evidence" value="ECO:0007669"/>
    <property type="project" value="TreeGrafter"/>
</dbReference>
<keyword evidence="9" id="KW-1185">Reference proteome</keyword>
<comment type="similarity">
    <text evidence="1 7">Belongs to the DeoC/FbaB aldolase family. DeoC type 1 subfamily.</text>
</comment>
<dbReference type="UniPathway" id="UPA00002">
    <property type="reaction ID" value="UER00468"/>
</dbReference>
<evidence type="ECO:0000256" key="1">
    <source>
        <dbReference type="ARBA" id="ARBA00010936"/>
    </source>
</evidence>
<protein>
    <recommendedName>
        <fullName evidence="7">Deoxyribose-phosphate aldolase</fullName>
        <shortName evidence="7">DERA</shortName>
        <ecNumber evidence="7">4.1.2.4</ecNumber>
    </recommendedName>
    <alternativeName>
        <fullName evidence="7">2-deoxy-D-ribose 5-phosphate aldolase</fullName>
    </alternativeName>
    <alternativeName>
        <fullName evidence="7">Phosphodeoxyriboaldolase</fullName>
        <shortName evidence="7">Deoxyriboaldolase</shortName>
    </alternativeName>
</protein>
<dbReference type="Proteomes" id="UP000198405">
    <property type="component" value="Unassembled WGS sequence"/>
</dbReference>
<keyword evidence="4 7" id="KW-0704">Schiff base</keyword>
<comment type="subcellular location">
    <subcellularLocation>
        <location evidence="7">Cytoplasm</location>
    </subcellularLocation>
</comment>
<dbReference type="GO" id="GO:0005737">
    <property type="term" value="C:cytoplasm"/>
    <property type="evidence" value="ECO:0007669"/>
    <property type="project" value="UniProtKB-SubCell"/>
</dbReference>
<gene>
    <name evidence="7" type="primary">deoC</name>
    <name evidence="8" type="ORF">SAMN06265340_1188</name>
</gene>
<keyword evidence="3 7" id="KW-0456">Lyase</keyword>
<dbReference type="InterPro" id="IPR028581">
    <property type="entry name" value="DeoC_typeI"/>
</dbReference>
<dbReference type="InterPro" id="IPR002915">
    <property type="entry name" value="DeoC/FbaB/LacD_aldolase"/>
</dbReference>
<dbReference type="PANTHER" id="PTHR10889">
    <property type="entry name" value="DEOXYRIBOSE-PHOSPHATE ALDOLASE"/>
    <property type="match status" value="1"/>
</dbReference>
<dbReference type="GO" id="GO:0009264">
    <property type="term" value="P:deoxyribonucleotide catabolic process"/>
    <property type="evidence" value="ECO:0007669"/>
    <property type="project" value="UniProtKB-UniRule"/>
</dbReference>
<evidence type="ECO:0000313" key="9">
    <source>
        <dbReference type="Proteomes" id="UP000198405"/>
    </source>
</evidence>
<feature type="active site" description="Schiff-base intermediate with acetaldehyde" evidence="7">
    <location>
        <position position="152"/>
    </location>
</feature>
<dbReference type="InterPro" id="IPR011343">
    <property type="entry name" value="DeoC"/>
</dbReference>
<proteinExistence type="inferred from homology"/>
<organism evidence="8 9">
    <name type="scientific">Desulfurobacterium atlanticum</name>
    <dbReference type="NCBI Taxonomy" id="240169"/>
    <lineage>
        <taxon>Bacteria</taxon>
        <taxon>Pseudomonadati</taxon>
        <taxon>Aquificota</taxon>
        <taxon>Aquificia</taxon>
        <taxon>Desulfurobacteriales</taxon>
        <taxon>Desulfurobacteriaceae</taxon>
        <taxon>Desulfurobacterium</taxon>
    </lineage>
</organism>
<evidence type="ECO:0000256" key="3">
    <source>
        <dbReference type="ARBA" id="ARBA00023239"/>
    </source>
</evidence>
<name>A0A239AC81_9BACT</name>
<comment type="catalytic activity">
    <reaction evidence="5 7">
        <text>2-deoxy-D-ribose 5-phosphate = D-glyceraldehyde 3-phosphate + acetaldehyde</text>
        <dbReference type="Rhea" id="RHEA:12821"/>
        <dbReference type="ChEBI" id="CHEBI:15343"/>
        <dbReference type="ChEBI" id="CHEBI:59776"/>
        <dbReference type="ChEBI" id="CHEBI:62877"/>
        <dbReference type="EC" id="4.1.2.4"/>
    </reaction>
</comment>
<dbReference type="FunFam" id="3.20.20.70:FF:000044">
    <property type="entry name" value="Deoxyribose-phosphate aldolase"/>
    <property type="match status" value="1"/>
</dbReference>
<accession>A0A239AC81</accession>
<dbReference type="GO" id="GO:0004139">
    <property type="term" value="F:deoxyribose-phosphate aldolase activity"/>
    <property type="evidence" value="ECO:0007669"/>
    <property type="project" value="UniProtKB-UniRule"/>
</dbReference>
<dbReference type="InterPro" id="IPR013785">
    <property type="entry name" value="Aldolase_TIM"/>
</dbReference>
<feature type="active site" description="Proton donor/acceptor" evidence="7">
    <location>
        <position position="90"/>
    </location>
</feature>
<comment type="function">
    <text evidence="6 7">Catalyzes a reversible aldol reaction between acetaldehyde and D-glyceraldehyde 3-phosphate to generate 2-deoxy-D-ribose 5-phosphate.</text>
</comment>
<dbReference type="NCBIfam" id="TIGR00126">
    <property type="entry name" value="deoC"/>
    <property type="match status" value="1"/>
</dbReference>
<sequence length="221" mass="24660">MKPEEILSKIDHSILKPTSTEYEVIKGCEAVKSYGFATLCIFPKHIKTAVSFLPSEKIATVIAFPLNSVTFSSILFEIEQSITEGAKELDIVLNISAVKERNWEKVEEELKEIRKITDGFIIKLILECCYLIDEEKKIAGKIAVENGWDYLKTSTGYGKYGATEEDVKLLKEIAKGKAKVKASGGIRTFKDALKFINLGADRIGTSSGEKIAREILHNRKI</sequence>
<dbReference type="SMART" id="SM01133">
    <property type="entry name" value="DeoC"/>
    <property type="match status" value="1"/>
</dbReference>
<dbReference type="Gene3D" id="3.20.20.70">
    <property type="entry name" value="Aldolase class I"/>
    <property type="match status" value="1"/>
</dbReference>
<feature type="active site" description="Proton donor/acceptor" evidence="7">
    <location>
        <position position="181"/>
    </location>
</feature>
<dbReference type="OrthoDB" id="9778711at2"/>
<keyword evidence="2 7" id="KW-0963">Cytoplasm</keyword>
<dbReference type="PANTHER" id="PTHR10889:SF1">
    <property type="entry name" value="DEOXYRIBOSE-PHOSPHATE ALDOLASE"/>
    <property type="match status" value="1"/>
</dbReference>
<evidence type="ECO:0000256" key="4">
    <source>
        <dbReference type="ARBA" id="ARBA00023270"/>
    </source>
</evidence>
<evidence type="ECO:0000256" key="5">
    <source>
        <dbReference type="ARBA" id="ARBA00048791"/>
    </source>
</evidence>
<dbReference type="Pfam" id="PF01791">
    <property type="entry name" value="DeoC"/>
    <property type="match status" value="1"/>
</dbReference>
<dbReference type="RefSeq" id="WP_089323725.1">
    <property type="nucleotide sequence ID" value="NZ_FZOB01000018.1"/>
</dbReference>
<evidence type="ECO:0000256" key="6">
    <source>
        <dbReference type="ARBA" id="ARBA00056337"/>
    </source>
</evidence>